<dbReference type="Proteomes" id="UP000070520">
    <property type="component" value="Unassembled WGS sequence"/>
</dbReference>
<keyword evidence="4" id="KW-1185">Reference proteome</keyword>
<dbReference type="PATRIC" id="fig|1698272.3.peg.550"/>
<protein>
    <recommendedName>
        <fullName evidence="5">Metallo-beta-lactamase domain-containing protein</fullName>
    </recommendedName>
</protein>
<sequence>MGTTLTFYDGVDTIGGTKIHLESRGRGILLDFGQNFKNESNFYEEYLKPRSTRGIYDYFTLGLLPPLDIYREDLIPADLARKELKAVDLDGVLVTHAHMDHVGYIGLLKREIPIFSSPMSAAILKSIQDTGVGGVPREIAYMKERERTEDEDRVLKSKSYRKTPSSGRDFYLTSRPSEELLDFWSDTPSGRGHEAGKLSEVNENDKPLPFQWFEVSHSIYGATAYCVKTEDGWIVYTGDLRFHGKKGDKTKKFVKEASKLNAKVLITEGTRTGREETENETEEDVYQNCLTATESEDNLVIGDFSPRNLERLETFLKIAEKTGRKLVATTKDVYALDSLRCVDGVDRASRVRVYKDLTVWKRRRKWEKQVLEKFEEQTIDPQEISKNPGQYILCFSFWDIKNLLDIMPEGGSYIYSTSEAYTEEQELDVERLWEWLQFFNLKAVGFELRKENGETKLDFKKGYHCSGHAAPDELLRMIEEIDPEIVVPVHTEDPEFFSENLEGRGVEILQDGDRIELG</sequence>
<organism evidence="3 4">
    <name type="scientific">candidate division MSBL1 archaeon SCGC-AAA261C02</name>
    <dbReference type="NCBI Taxonomy" id="1698272"/>
    <lineage>
        <taxon>Archaea</taxon>
        <taxon>Methanobacteriati</taxon>
        <taxon>Methanobacteriota</taxon>
        <taxon>candidate division MSBL1</taxon>
    </lineage>
</organism>
<proteinExistence type="predicted"/>
<dbReference type="SUPFAM" id="SSF56281">
    <property type="entry name" value="Metallo-hydrolase/oxidoreductase"/>
    <property type="match status" value="1"/>
</dbReference>
<dbReference type="InterPro" id="IPR001279">
    <property type="entry name" value="Metallo-B-lactamas"/>
</dbReference>
<dbReference type="Pfam" id="PF00753">
    <property type="entry name" value="Lactamase_B"/>
    <property type="match status" value="1"/>
</dbReference>
<dbReference type="PANTHER" id="PTHR43694">
    <property type="entry name" value="RIBONUCLEASE J"/>
    <property type="match status" value="1"/>
</dbReference>
<dbReference type="Pfam" id="PF07521">
    <property type="entry name" value="RMMBL"/>
    <property type="match status" value="1"/>
</dbReference>
<dbReference type="PANTHER" id="PTHR43694:SF1">
    <property type="entry name" value="RIBONUCLEASE J"/>
    <property type="match status" value="1"/>
</dbReference>
<dbReference type="EMBL" id="LHXW01000005">
    <property type="protein sequence ID" value="KXB00402.1"/>
    <property type="molecule type" value="Genomic_DNA"/>
</dbReference>
<dbReference type="InterPro" id="IPR011108">
    <property type="entry name" value="RMMBL"/>
</dbReference>
<dbReference type="AlphaFoldDB" id="A0A133V1U9"/>
<evidence type="ECO:0008006" key="5">
    <source>
        <dbReference type="Google" id="ProtNLM"/>
    </source>
</evidence>
<reference evidence="3 4" key="1">
    <citation type="journal article" date="2016" name="Sci. Rep.">
        <title>Metabolic traits of an uncultured archaeal lineage -MSBL1- from brine pools of the Red Sea.</title>
        <authorList>
            <person name="Mwirichia R."/>
            <person name="Alam I."/>
            <person name="Rashid M."/>
            <person name="Vinu M."/>
            <person name="Ba-Alawi W."/>
            <person name="Anthony Kamau A."/>
            <person name="Kamanda Ngugi D."/>
            <person name="Goker M."/>
            <person name="Klenk H.P."/>
            <person name="Bajic V."/>
            <person name="Stingl U."/>
        </authorList>
    </citation>
    <scope>NUCLEOTIDE SEQUENCE [LARGE SCALE GENOMIC DNA]</scope>
    <source>
        <strain evidence="3">SCGC-AAA261C02</strain>
    </source>
</reference>
<accession>A0A133V1U9</accession>
<feature type="domain" description="Zn-dependent metallo-hydrolase RNA specificity" evidence="2">
    <location>
        <begin position="464"/>
        <end position="507"/>
    </location>
</feature>
<dbReference type="InterPro" id="IPR036866">
    <property type="entry name" value="RibonucZ/Hydroxyglut_hydro"/>
</dbReference>
<name>A0A133V1U9_9EURY</name>
<feature type="domain" description="Metallo-beta-lactamase" evidence="1">
    <location>
        <begin position="76"/>
        <end position="113"/>
    </location>
</feature>
<evidence type="ECO:0000259" key="2">
    <source>
        <dbReference type="Pfam" id="PF07521"/>
    </source>
</evidence>
<dbReference type="Gene3D" id="3.60.15.10">
    <property type="entry name" value="Ribonuclease Z/Hydroxyacylglutathione hydrolase-like"/>
    <property type="match status" value="1"/>
</dbReference>
<comment type="caution">
    <text evidence="3">The sequence shown here is derived from an EMBL/GenBank/DDBJ whole genome shotgun (WGS) entry which is preliminary data.</text>
</comment>
<gene>
    <name evidence="3" type="ORF">AKJ42_00905</name>
</gene>
<evidence type="ECO:0000313" key="3">
    <source>
        <dbReference type="EMBL" id="KXB00402.1"/>
    </source>
</evidence>
<evidence type="ECO:0000259" key="1">
    <source>
        <dbReference type="Pfam" id="PF00753"/>
    </source>
</evidence>
<evidence type="ECO:0000313" key="4">
    <source>
        <dbReference type="Proteomes" id="UP000070520"/>
    </source>
</evidence>